<evidence type="ECO:0000256" key="1">
    <source>
        <dbReference type="SAM" id="MobiDB-lite"/>
    </source>
</evidence>
<feature type="compositionally biased region" description="Basic and acidic residues" evidence="1">
    <location>
        <begin position="284"/>
        <end position="294"/>
    </location>
</feature>
<feature type="region of interest" description="Disordered" evidence="1">
    <location>
        <begin position="274"/>
        <end position="298"/>
    </location>
</feature>
<evidence type="ECO:0008006" key="3">
    <source>
        <dbReference type="Google" id="ProtNLM"/>
    </source>
</evidence>
<feature type="compositionally biased region" description="Low complexity" evidence="1">
    <location>
        <begin position="274"/>
        <end position="283"/>
    </location>
</feature>
<sequence>MTTAEMHQMFRNYAQQMGMQNVRAILPSQIDLLLNNSISDTVNQVIAQNIGTTSDRVITDNSKLNQVNALKSLYRVWKGRVTLPAPKTNYIASYILPLTNFRLATEDKSDVKKGNAVYADDATGDGKPASIEYFFLVDLSIDYTKNVAGGSFTTNIFPIRLVDDQYLADVVNDFVMAPNLRSPVATIHDNNIELYIDKPDANTKTTPNSYKFGDGLSVNEVRLSYIGKPGTVRFNEDIGGKDVDCELPESMHVDIVKHAVDLYRTALNGGLAAAQGAQQQQQRENVRNNARDEGYEQPSRQLMYNL</sequence>
<dbReference type="EMBL" id="PP965493">
    <property type="protein sequence ID" value="XCN99874.1"/>
    <property type="molecule type" value="Genomic_DNA"/>
</dbReference>
<proteinExistence type="predicted"/>
<evidence type="ECO:0000313" key="2">
    <source>
        <dbReference type="EMBL" id="XCN99874.1"/>
    </source>
</evidence>
<name>A0AAU8MH98_9CAUD</name>
<reference evidence="2" key="1">
    <citation type="submission" date="2024-06" db="EMBL/GenBank/DDBJ databases">
        <title>Intestivirid acquisition increases across infancy in a wild primate population.</title>
        <authorList>
            <person name="Schneider-Creas I.A."/>
            <person name="Moya I.L."/>
            <person name="Chiou K.L."/>
            <person name="Baniel A."/>
            <person name="Azanaw Haile A."/>
            <person name="Kebede F."/>
            <person name="Abebe B."/>
            <person name="Snyder-Mackler N."/>
            <person name="Varsani A."/>
        </authorList>
    </citation>
    <scope>NUCLEOTIDE SEQUENCE</scope>
    <source>
        <strain evidence="2">Int_RNL_2017_0019_DDA</strain>
    </source>
</reference>
<organism evidence="2">
    <name type="scientific">Geladintestivirus 3</name>
    <dbReference type="NCBI Taxonomy" id="3233135"/>
    <lineage>
        <taxon>Viruses</taxon>
        <taxon>Duplodnaviria</taxon>
        <taxon>Heunggongvirae</taxon>
        <taxon>Uroviricota</taxon>
        <taxon>Caudoviricetes</taxon>
        <taxon>Crassvirales</taxon>
    </lineage>
</organism>
<protein>
    <recommendedName>
        <fullName evidence="3">Capsid protein</fullName>
    </recommendedName>
</protein>
<accession>A0AAU8MH98</accession>